<dbReference type="PROSITE" id="PS00455">
    <property type="entry name" value="AMP_BINDING"/>
    <property type="match status" value="1"/>
</dbReference>
<dbReference type="Gene3D" id="3.40.50.980">
    <property type="match status" value="2"/>
</dbReference>
<keyword evidence="4" id="KW-0677">Repeat</keyword>
<dbReference type="SUPFAM" id="SSF47336">
    <property type="entry name" value="ACP-like"/>
    <property type="match status" value="1"/>
</dbReference>
<protein>
    <submittedName>
        <fullName evidence="7">Amino acid adenylation domain-containing protein</fullName>
    </submittedName>
</protein>
<dbReference type="Gene3D" id="3.30.559.30">
    <property type="entry name" value="Nonribosomal peptide synthetase, condensation domain"/>
    <property type="match status" value="2"/>
</dbReference>
<organism evidence="7 8">
    <name type="scientific">Catenulispora pinistramenti</name>
    <dbReference type="NCBI Taxonomy" id="2705254"/>
    <lineage>
        <taxon>Bacteria</taxon>
        <taxon>Bacillati</taxon>
        <taxon>Actinomycetota</taxon>
        <taxon>Actinomycetes</taxon>
        <taxon>Catenulisporales</taxon>
        <taxon>Catenulisporaceae</taxon>
        <taxon>Catenulispora</taxon>
    </lineage>
</organism>
<dbReference type="InterPro" id="IPR045851">
    <property type="entry name" value="AMP-bd_C_sf"/>
</dbReference>
<evidence type="ECO:0000256" key="4">
    <source>
        <dbReference type="ARBA" id="ARBA00022737"/>
    </source>
</evidence>
<comment type="caution">
    <text evidence="7">The sequence shown here is derived from an EMBL/GenBank/DDBJ whole genome shotgun (WGS) entry which is preliminary data.</text>
</comment>
<dbReference type="InterPro" id="IPR001242">
    <property type="entry name" value="Condensation_dom"/>
</dbReference>
<dbReference type="Gene3D" id="3.30.300.30">
    <property type="match status" value="2"/>
</dbReference>
<dbReference type="Pfam" id="PF00668">
    <property type="entry name" value="Condensation"/>
    <property type="match status" value="2"/>
</dbReference>
<dbReference type="RefSeq" id="WP_212008409.1">
    <property type="nucleotide sequence ID" value="NZ_JAAFYZ010000017.1"/>
</dbReference>
<dbReference type="EMBL" id="JAAFYZ010000017">
    <property type="protein sequence ID" value="MBS2546766.1"/>
    <property type="molecule type" value="Genomic_DNA"/>
</dbReference>
<evidence type="ECO:0000256" key="5">
    <source>
        <dbReference type="SAM" id="MobiDB-lite"/>
    </source>
</evidence>
<dbReference type="InterPro" id="IPR000873">
    <property type="entry name" value="AMP-dep_synth/lig_dom"/>
</dbReference>
<feature type="domain" description="Carrier" evidence="6">
    <location>
        <begin position="1442"/>
        <end position="1517"/>
    </location>
</feature>
<keyword evidence="3" id="KW-0597">Phosphoprotein</keyword>
<gene>
    <name evidence="7" type="ORF">KGQ19_07785</name>
</gene>
<dbReference type="InterPro" id="IPR009081">
    <property type="entry name" value="PP-bd_ACP"/>
</dbReference>
<evidence type="ECO:0000256" key="3">
    <source>
        <dbReference type="ARBA" id="ARBA00022553"/>
    </source>
</evidence>
<dbReference type="CDD" id="cd02440">
    <property type="entry name" value="AdoMet_MTases"/>
    <property type="match status" value="1"/>
</dbReference>
<dbReference type="InterPro" id="IPR010071">
    <property type="entry name" value="AA_adenyl_dom"/>
</dbReference>
<dbReference type="PANTHER" id="PTHR45527:SF1">
    <property type="entry name" value="FATTY ACID SYNTHASE"/>
    <property type="match status" value="1"/>
</dbReference>
<dbReference type="Gene3D" id="3.40.50.150">
    <property type="entry name" value="Vaccinia Virus protein VP39"/>
    <property type="match status" value="1"/>
</dbReference>
<reference evidence="7 8" key="1">
    <citation type="submission" date="2020-02" db="EMBL/GenBank/DDBJ databases">
        <title>Acidophilic actinobacteria isolated from forest soil.</title>
        <authorList>
            <person name="Golinska P."/>
        </authorList>
    </citation>
    <scope>NUCLEOTIDE SEQUENCE [LARGE SCALE GENOMIC DNA]</scope>
    <source>
        <strain evidence="7 8">NL8</strain>
    </source>
</reference>
<dbReference type="PROSITE" id="PS50075">
    <property type="entry name" value="CARRIER"/>
    <property type="match status" value="1"/>
</dbReference>
<dbReference type="Pfam" id="PF00501">
    <property type="entry name" value="AMP-binding"/>
    <property type="match status" value="1"/>
</dbReference>
<dbReference type="CDD" id="cd05930">
    <property type="entry name" value="A_NRPS"/>
    <property type="match status" value="1"/>
</dbReference>
<evidence type="ECO:0000256" key="2">
    <source>
        <dbReference type="ARBA" id="ARBA00022450"/>
    </source>
</evidence>
<accession>A0ABS5KL47</accession>
<dbReference type="CDD" id="cd19531">
    <property type="entry name" value="LCL_NRPS-like"/>
    <property type="match status" value="2"/>
</dbReference>
<dbReference type="InterPro" id="IPR036736">
    <property type="entry name" value="ACP-like_sf"/>
</dbReference>
<feature type="region of interest" description="Disordered" evidence="5">
    <location>
        <begin position="1963"/>
        <end position="1987"/>
    </location>
</feature>
<keyword evidence="8" id="KW-1185">Reference proteome</keyword>
<dbReference type="InterPro" id="IPR023213">
    <property type="entry name" value="CAT-like_dom_sf"/>
</dbReference>
<dbReference type="InterPro" id="IPR013217">
    <property type="entry name" value="Methyltransf_12"/>
</dbReference>
<dbReference type="Pfam" id="PF00550">
    <property type="entry name" value="PP-binding"/>
    <property type="match status" value="1"/>
</dbReference>
<comment type="cofactor">
    <cofactor evidence="1">
        <name>pantetheine 4'-phosphate</name>
        <dbReference type="ChEBI" id="CHEBI:47942"/>
    </cofactor>
</comment>
<dbReference type="Gene3D" id="1.10.1200.10">
    <property type="entry name" value="ACP-like"/>
    <property type="match status" value="1"/>
</dbReference>
<feature type="compositionally biased region" description="Pro residues" evidence="5">
    <location>
        <begin position="1342"/>
        <end position="1352"/>
    </location>
</feature>
<evidence type="ECO:0000259" key="6">
    <source>
        <dbReference type="PROSITE" id="PS50075"/>
    </source>
</evidence>
<dbReference type="InterPro" id="IPR029063">
    <property type="entry name" value="SAM-dependent_MTases_sf"/>
</dbReference>
<feature type="region of interest" description="Disordered" evidence="5">
    <location>
        <begin position="1314"/>
        <end position="1360"/>
    </location>
</feature>
<dbReference type="Gene3D" id="2.30.38.10">
    <property type="entry name" value="Luciferase, Domain 3"/>
    <property type="match status" value="1"/>
</dbReference>
<dbReference type="Gene3D" id="3.30.559.10">
    <property type="entry name" value="Chloramphenicol acetyltransferase-like domain"/>
    <property type="match status" value="2"/>
</dbReference>
<sequence>MPAQGGPLPGDVAVSSAQRRVLFLDQLVPGSAFYTSVNPFSLTGPLDVAVLEHCLREIVRRQQVLRTTFPTVDGMAVQRVGPASRPPLPVVDLRSLDPASRQRAVARLIELEHTVPFALAEQPPVRFRLLVLSAERHILIATFHHVAVDGWALAVFGEELNRLYDAFVIGLPSPLPPLPRHYVDYSRAEQEWSRSAEAEDQLTWWETRLSGAPPELELPFDRPRPPVQSHRGATHCFPLAADLTADLRRLGAQAGASLYMVLLAGFASVLGRFSGQNEVVVGGAVAGRREAELDRLIGFFANTLLFRVDLSGAPTFDQLLTRVKRTCLDAYARQETPVDAIAERLFPRRTLGRNPLFQVNFTLHNTPPLAEAMGELAVVRLDTESGAARFDLDLGILESADGLDCSLHFATDLFDRATVARIADALVLSLAAAVGNPAGAVRALPIMSERDRHRVLVEWNDTATDTETDTAADTATASEAPASTLDALISAQAARTPAAVAVAAGDAELTYAEFDKASNRLARHLVELGVRRGTVVAVLLESSSELIVTLVAILKAGGAYLPLDPAHPLLRLDAALADSGAAFLVTRGDVQPVLKPEHARVVRLDEERGAVAARPNAPLPSVTTPDDILYLMYTSGSTGRPKAVMLTHRSVVNYLTWAARAYAAESGPDVGLNSSPAYDLTVTSVFVTLLTGRRLLIPAPADPREPGAALRMLADAKPDLAFLKVTPAHLRLLEHAGQSRNLAALTRTLVIGGEALHEEAIPDLSGGLQAVNEYGPTETAVACTAYRFSAYGSPFGRVPIGRPIHNTRVYVLDSAMQPVPIGVTGELYVGGTGVALGYWQRPAETAARFVPDPFGDEPGARLYRTGDFVRYLPDGDLEYLGRRDDQVKVRGQRVELGEISAALEACEPVRQCAVDFSRTADGTERIVAFLCLRDQSDAVDEAWQGDRVEEWRRLYENLYSGPHDGDPALNLAGWLSSYTGQDLEPEAMRAWVDDTVRRIVDLRPRNALEIGFGTGLILGRVAELCDAYTGTEPSPAAVDYVRQAVPAAASPHVQISVAAAEQSFAGAGTHDTASYDTVIINSVVQYFPSVDYLTRVLRSAVDAIPHGGHIFLGDLRSLPLLELFHTSLEVHKADSGVQAGTLRSRIRRAIALEPELCLDPRYFAALRARWPEISAVRVLPKRRDYGNELSWFRYDVILTVGGAPEPVRAATDRTDALDLEALRERIEHEHPERIEFQAVPNARLAALIGLRQALESGDATTTTGELLKRAAGMVEPGIEPADLWELSGDYDIELSWLQGRADGSFDAVLRRRDAAHEHAGPDSVPSSHADPGPEAALDQLDPPAPLQPPAPLDPLAQLDPSAPLDMARYANNPLSQRAQSAAVAAVAAALRERLPDPLCPTHYIVLPTLPLTPSGKIDRAALRDLAADPDSAAGPSLPAATRPLTETELAIAAIWRELLDCGELTPEADFFGLGGRSLLVLQMVFRIRRRFGVSLSARVPFERQRLGELAGFVDDLRGAVADDGQRPELVRAADDAPKKLSYGQERLWFAAQLAPGDWQYNVPVFDRFRGPLDVRALSLALGEIVRRHEVLRTVIVAPDGSPHPEVRPYVYHPLPVIDLAALTAERRESELRRIVEREYRRPFDLAEDPPLRSRLIRLASDDHVLMLSFHHIVHEGRSLHLFMTELARLYTSFGAGRPSPLTEPPIQYSDYARWQRELSEAGFFDGQLDYWKRQLAGAERLPGLTTDRERPRQQSSAGRLVPVALPAEAGPAVRELGRALNATPFMILLAAFSVALRAQAPADDLVIGTDVTHRTEPELEGLIGFFVNQLALRVDTSADPTWRELVDRVRTAVLAALRHQDVAFEQVVRALNPRRNRGRSPLFQAKLVVNEAAGPAVTLPGITSEPVPVDLGTARFDLGLILNDGGAGFTGFLEYNVELFEESTVTGLLGRFTALVDRLTSDPDGRISEATASPPETPLTPAWRKQP</sequence>
<name>A0ABS5KL47_9ACTN</name>
<evidence type="ECO:0000256" key="1">
    <source>
        <dbReference type="ARBA" id="ARBA00001957"/>
    </source>
</evidence>
<proteinExistence type="predicted"/>
<dbReference type="Pfam" id="PF08242">
    <property type="entry name" value="Methyltransf_12"/>
    <property type="match status" value="1"/>
</dbReference>
<dbReference type="Proteomes" id="UP000730482">
    <property type="component" value="Unassembled WGS sequence"/>
</dbReference>
<dbReference type="NCBIfam" id="TIGR01733">
    <property type="entry name" value="AA-adenyl-dom"/>
    <property type="match status" value="1"/>
</dbReference>
<dbReference type="SMART" id="SM00823">
    <property type="entry name" value="PKS_PP"/>
    <property type="match status" value="1"/>
</dbReference>
<keyword evidence="2" id="KW-0596">Phosphopantetheine</keyword>
<dbReference type="InterPro" id="IPR020806">
    <property type="entry name" value="PKS_PP-bd"/>
</dbReference>
<dbReference type="InterPro" id="IPR020845">
    <property type="entry name" value="AMP-binding_CS"/>
</dbReference>
<evidence type="ECO:0000313" key="8">
    <source>
        <dbReference type="Proteomes" id="UP000730482"/>
    </source>
</evidence>
<dbReference type="SUPFAM" id="SSF53335">
    <property type="entry name" value="S-adenosyl-L-methionine-dependent methyltransferases"/>
    <property type="match status" value="1"/>
</dbReference>
<dbReference type="SUPFAM" id="SSF52777">
    <property type="entry name" value="CoA-dependent acyltransferases"/>
    <property type="match status" value="4"/>
</dbReference>
<dbReference type="PANTHER" id="PTHR45527">
    <property type="entry name" value="NONRIBOSOMAL PEPTIDE SYNTHETASE"/>
    <property type="match status" value="1"/>
</dbReference>
<evidence type="ECO:0000313" key="7">
    <source>
        <dbReference type="EMBL" id="MBS2546766.1"/>
    </source>
</evidence>
<dbReference type="SUPFAM" id="SSF56801">
    <property type="entry name" value="Acetyl-CoA synthetase-like"/>
    <property type="match status" value="1"/>
</dbReference>